<dbReference type="OMA" id="LYTEMGL"/>
<keyword evidence="1" id="KW-1133">Transmembrane helix</keyword>
<protein>
    <submittedName>
        <fullName evidence="2">Transmembrane protein 252</fullName>
    </submittedName>
</protein>
<dbReference type="AlphaFoldDB" id="F6PIX2"/>
<evidence type="ECO:0000313" key="2">
    <source>
        <dbReference type="Ensembl" id="ENSMODP00000003770.3"/>
    </source>
</evidence>
<evidence type="ECO:0000256" key="1">
    <source>
        <dbReference type="SAM" id="Phobius"/>
    </source>
</evidence>
<keyword evidence="1" id="KW-0812">Transmembrane</keyword>
<dbReference type="Proteomes" id="UP000002280">
    <property type="component" value="Chromosome 6"/>
</dbReference>
<dbReference type="eggNOG" id="ENOG502S6KQ">
    <property type="taxonomic scope" value="Eukaryota"/>
</dbReference>
<feature type="transmembrane region" description="Helical" evidence="1">
    <location>
        <begin position="6"/>
        <end position="28"/>
    </location>
</feature>
<dbReference type="Pfam" id="PF15664">
    <property type="entry name" value="TMEM252"/>
    <property type="match status" value="1"/>
</dbReference>
<gene>
    <name evidence="2" type="primary">TMEM252</name>
</gene>
<dbReference type="OrthoDB" id="9896070at2759"/>
<accession>F6PIX2</accession>
<dbReference type="PANTHER" id="PTHR35682:SF1">
    <property type="entry name" value="TRANSMEMBRANE PROTEIN 252"/>
    <property type="match status" value="1"/>
</dbReference>
<reference evidence="2 3" key="1">
    <citation type="journal article" date="2007" name="Nature">
        <title>Genome of the marsupial Monodelphis domestica reveals innovation in non-coding sequences.</title>
        <authorList>
            <person name="Mikkelsen T.S."/>
            <person name="Wakefield M.J."/>
            <person name="Aken B."/>
            <person name="Amemiya C.T."/>
            <person name="Chang J.L."/>
            <person name="Duke S."/>
            <person name="Garber M."/>
            <person name="Gentles A.J."/>
            <person name="Goodstadt L."/>
            <person name="Heger A."/>
            <person name="Jurka J."/>
            <person name="Kamal M."/>
            <person name="Mauceli E."/>
            <person name="Searle S.M."/>
            <person name="Sharpe T."/>
            <person name="Baker M.L."/>
            <person name="Batzer M.A."/>
            <person name="Benos P.V."/>
            <person name="Belov K."/>
            <person name="Clamp M."/>
            <person name="Cook A."/>
            <person name="Cuff J."/>
            <person name="Das R."/>
            <person name="Davidow L."/>
            <person name="Deakin J.E."/>
            <person name="Fazzari M.J."/>
            <person name="Glass J.L."/>
            <person name="Grabherr M."/>
            <person name="Greally J.M."/>
            <person name="Gu W."/>
            <person name="Hore T.A."/>
            <person name="Huttley G.A."/>
            <person name="Kleber M."/>
            <person name="Jirtle R.L."/>
            <person name="Koina E."/>
            <person name="Lee J.T."/>
            <person name="Mahony S."/>
            <person name="Marra M.A."/>
            <person name="Miller R.D."/>
            <person name="Nicholls R.D."/>
            <person name="Oda M."/>
            <person name="Papenfuss A.T."/>
            <person name="Parra Z.E."/>
            <person name="Pollock D.D."/>
            <person name="Ray D.A."/>
            <person name="Schein J.E."/>
            <person name="Speed T.P."/>
            <person name="Thompson K."/>
            <person name="VandeBerg J.L."/>
            <person name="Wade C.M."/>
            <person name="Walker J.A."/>
            <person name="Waters P.D."/>
            <person name="Webber C."/>
            <person name="Weidman J.R."/>
            <person name="Xie X."/>
            <person name="Zody M.C."/>
            <person name="Baldwin J."/>
            <person name="Abdouelleil A."/>
            <person name="Abdulkadir J."/>
            <person name="Abebe A."/>
            <person name="Abera B."/>
            <person name="Abreu J."/>
            <person name="Acer S.C."/>
            <person name="Aftuck L."/>
            <person name="Alexander A."/>
            <person name="An P."/>
            <person name="Anderson E."/>
            <person name="Anderson S."/>
            <person name="Arachi H."/>
            <person name="Azer M."/>
            <person name="Bachantsang P."/>
            <person name="Barry A."/>
            <person name="Bayul T."/>
            <person name="Berlin A."/>
            <person name="Bessette D."/>
            <person name="Bloom T."/>
            <person name="Bloom T."/>
            <person name="Boguslavskiy L."/>
            <person name="Bonnet C."/>
            <person name="Boukhgalter B."/>
            <person name="Bourzgui I."/>
            <person name="Brown A."/>
            <person name="Cahill P."/>
            <person name="Channer S."/>
            <person name="Cheshatsang Y."/>
            <person name="Chuda L."/>
            <person name="Citroen M."/>
            <person name="Collymore A."/>
            <person name="Cooke P."/>
            <person name="Costello M."/>
            <person name="D'Aco K."/>
            <person name="Daza R."/>
            <person name="De Haan G."/>
            <person name="DeGray S."/>
            <person name="DeMaso C."/>
            <person name="Dhargay N."/>
            <person name="Dooley K."/>
            <person name="Dooley E."/>
            <person name="Doricent M."/>
            <person name="Dorje P."/>
            <person name="Dorjee K."/>
            <person name="Dupes A."/>
            <person name="Elong R."/>
            <person name="Falk J."/>
            <person name="Farina A."/>
            <person name="Faro S."/>
            <person name="Ferguson D."/>
            <person name="Fisher S."/>
            <person name="Foley C.D."/>
            <person name="Franke A."/>
            <person name="Friedrich D."/>
            <person name="Gadbois L."/>
            <person name="Gearin G."/>
            <person name="Gearin C.R."/>
            <person name="Giannoukos G."/>
            <person name="Goode T."/>
            <person name="Graham J."/>
            <person name="Grandbois E."/>
            <person name="Grewal S."/>
            <person name="Gyaltsen K."/>
            <person name="Hafez N."/>
            <person name="Hagos B."/>
            <person name="Hall J."/>
            <person name="Henson C."/>
            <person name="Hollinger A."/>
            <person name="Honan T."/>
            <person name="Huard M.D."/>
            <person name="Hughes L."/>
            <person name="Hurhula B."/>
            <person name="Husby M.E."/>
            <person name="Kamat A."/>
            <person name="Kanga B."/>
            <person name="Kashin S."/>
            <person name="Khazanovich D."/>
            <person name="Kisner P."/>
            <person name="Lance K."/>
            <person name="Lara M."/>
            <person name="Lee W."/>
            <person name="Lennon N."/>
            <person name="Letendre F."/>
            <person name="LeVine R."/>
            <person name="Lipovsky A."/>
            <person name="Liu X."/>
            <person name="Liu J."/>
            <person name="Liu S."/>
            <person name="Lokyitsang T."/>
            <person name="Lokyitsang Y."/>
            <person name="Lubonja R."/>
            <person name="Lui A."/>
            <person name="MacDonald P."/>
            <person name="Magnisalis V."/>
            <person name="Maru K."/>
            <person name="Matthews C."/>
            <person name="McCusker W."/>
            <person name="McDonough S."/>
            <person name="Mehta T."/>
            <person name="Meldrim J."/>
            <person name="Meneus L."/>
            <person name="Mihai O."/>
            <person name="Mihalev A."/>
            <person name="Mihova T."/>
            <person name="Mittelman R."/>
            <person name="Mlenga V."/>
            <person name="Montmayeur A."/>
            <person name="Mulrain L."/>
            <person name="Navidi A."/>
            <person name="Naylor J."/>
            <person name="Negash T."/>
            <person name="Nguyen T."/>
            <person name="Nguyen N."/>
            <person name="Nicol R."/>
            <person name="Norbu C."/>
            <person name="Norbu N."/>
            <person name="Novod N."/>
            <person name="O'Neill B."/>
            <person name="Osman S."/>
            <person name="Markiewicz E."/>
            <person name="Oyono O.L."/>
            <person name="Patti C."/>
            <person name="Phunkhang P."/>
            <person name="Pierre F."/>
            <person name="Priest M."/>
            <person name="Raghuraman S."/>
            <person name="Rege F."/>
            <person name="Reyes R."/>
            <person name="Rise C."/>
            <person name="Rogov P."/>
            <person name="Ross K."/>
            <person name="Ryan E."/>
            <person name="Settipalli S."/>
            <person name="Shea T."/>
            <person name="Sherpa N."/>
            <person name="Shi L."/>
            <person name="Shih D."/>
            <person name="Sparrow T."/>
            <person name="Spaulding J."/>
            <person name="Stalker J."/>
            <person name="Stange-Thomann N."/>
            <person name="Stavropoulos S."/>
            <person name="Stone C."/>
            <person name="Strader C."/>
            <person name="Tesfaye S."/>
            <person name="Thomson T."/>
            <person name="Thoulutsang Y."/>
            <person name="Thoulutsang D."/>
            <person name="Topham K."/>
            <person name="Topping I."/>
            <person name="Tsamla T."/>
            <person name="Vassiliev H."/>
            <person name="Vo A."/>
            <person name="Wangchuk T."/>
            <person name="Wangdi T."/>
            <person name="Weiand M."/>
            <person name="Wilkinson J."/>
            <person name="Wilson A."/>
            <person name="Yadav S."/>
            <person name="Young G."/>
            <person name="Yu Q."/>
            <person name="Zembek L."/>
            <person name="Zhong D."/>
            <person name="Zimmer A."/>
            <person name="Zwirko Z."/>
            <person name="Jaffe D.B."/>
            <person name="Alvarez P."/>
            <person name="Brockman W."/>
            <person name="Butler J."/>
            <person name="Chin C."/>
            <person name="Gnerre S."/>
            <person name="MacCallum I."/>
            <person name="Graves J.A."/>
            <person name="Ponting C.P."/>
            <person name="Breen M."/>
            <person name="Samollow P.B."/>
            <person name="Lander E.S."/>
            <person name="Lindblad-Toh K."/>
        </authorList>
    </citation>
    <scope>NUCLEOTIDE SEQUENCE [LARGE SCALE GENOMIC DNA]</scope>
</reference>
<dbReference type="InterPro" id="IPR031363">
    <property type="entry name" value="TMEM252"/>
</dbReference>
<reference evidence="2" key="2">
    <citation type="submission" date="2025-08" db="UniProtKB">
        <authorList>
            <consortium name="Ensembl"/>
        </authorList>
    </citation>
    <scope>IDENTIFICATION</scope>
</reference>
<dbReference type="Ensembl" id="ENSMODT00000003854.4">
    <property type="protein sequence ID" value="ENSMODP00000003770.3"/>
    <property type="gene ID" value="ENSMODG00000003092.4"/>
</dbReference>
<proteinExistence type="predicted"/>
<dbReference type="CTD" id="169693"/>
<dbReference type="Bgee" id="ENSMODG00000003092">
    <property type="expression patterns" value="Expressed in kidney and 13 other cell types or tissues"/>
</dbReference>
<dbReference type="HOGENOM" id="CLU_117690_0_0_1"/>
<reference evidence="2" key="3">
    <citation type="submission" date="2025-09" db="UniProtKB">
        <authorList>
            <consortium name="Ensembl"/>
        </authorList>
    </citation>
    <scope>IDENTIFICATION</scope>
</reference>
<dbReference type="STRING" id="13616.ENSMODP00000003770"/>
<dbReference type="GeneTree" id="ENSGT00390000005250"/>
<organism evidence="2 3">
    <name type="scientific">Monodelphis domestica</name>
    <name type="common">Gray short-tailed opossum</name>
    <dbReference type="NCBI Taxonomy" id="13616"/>
    <lineage>
        <taxon>Eukaryota</taxon>
        <taxon>Metazoa</taxon>
        <taxon>Chordata</taxon>
        <taxon>Craniata</taxon>
        <taxon>Vertebrata</taxon>
        <taxon>Euteleostomi</taxon>
        <taxon>Mammalia</taxon>
        <taxon>Metatheria</taxon>
        <taxon>Didelphimorphia</taxon>
        <taxon>Didelphidae</taxon>
        <taxon>Monodelphis</taxon>
    </lineage>
</organism>
<dbReference type="FunCoup" id="F6PIX2">
    <property type="interactions" value="30"/>
</dbReference>
<dbReference type="PANTHER" id="PTHR35682">
    <property type="entry name" value="TRANSMEMBRANE PROTEIN 252"/>
    <property type="match status" value="1"/>
</dbReference>
<dbReference type="GeneID" id="100021922"/>
<keyword evidence="3" id="KW-1185">Reference proteome</keyword>
<sequence length="181" mass="19982">MQRVNLTVLCCLTLLTGFLTICLGAFFISLGSGPNCRGKLILAYCLLPLGFLILLSGIFWSTYQQASQGKDIFTRVLRQNPRHGAPRVPTVDRPDFYPPSYEDSIDPEKQLSLEQKEAFNIPPPLYTESSLEFMDNTDSHREIPPSYEVSVRGMLMAEGAAVVARGGGEAAGEQGQECLRH</sequence>
<feature type="transmembrane region" description="Helical" evidence="1">
    <location>
        <begin position="40"/>
        <end position="60"/>
    </location>
</feature>
<dbReference type="InParanoid" id="F6PIX2"/>
<keyword evidence="1" id="KW-0472">Membrane</keyword>
<dbReference type="KEGG" id="mdo:100021922"/>
<name>F6PIX2_MONDO</name>
<evidence type="ECO:0000313" key="3">
    <source>
        <dbReference type="Proteomes" id="UP000002280"/>
    </source>
</evidence>